<feature type="region of interest" description="Disordered" evidence="1">
    <location>
        <begin position="39"/>
        <end position="58"/>
    </location>
</feature>
<dbReference type="EMBL" id="JBHSQL010000006">
    <property type="protein sequence ID" value="MFC6149570.1"/>
    <property type="molecule type" value="Genomic_DNA"/>
</dbReference>
<dbReference type="RefSeq" id="WP_205603034.1">
    <property type="nucleotide sequence ID" value="NZ_JBHSQL010000006.1"/>
</dbReference>
<proteinExistence type="predicted"/>
<sequence length="58" mass="5981">MASDSVPEDLGGRLNQLRAGVLGANDGIVSTAGVVDGVRRGNLKGLSPTPSCTWTRTR</sequence>
<organism evidence="2 3">
    <name type="scientific">Mumia xiangluensis</name>
    <dbReference type="NCBI Taxonomy" id="1678900"/>
    <lineage>
        <taxon>Bacteria</taxon>
        <taxon>Bacillati</taxon>
        <taxon>Actinomycetota</taxon>
        <taxon>Actinomycetes</taxon>
        <taxon>Propionibacteriales</taxon>
        <taxon>Nocardioidaceae</taxon>
        <taxon>Mumia</taxon>
    </lineage>
</organism>
<protein>
    <submittedName>
        <fullName evidence="2">Uncharacterized protein</fullName>
    </submittedName>
</protein>
<gene>
    <name evidence="2" type="ORF">ACFPYK_09200</name>
</gene>
<accession>A0ABW1QN07</accession>
<dbReference type="Proteomes" id="UP001596097">
    <property type="component" value="Unassembled WGS sequence"/>
</dbReference>
<evidence type="ECO:0000256" key="1">
    <source>
        <dbReference type="SAM" id="MobiDB-lite"/>
    </source>
</evidence>
<name>A0ABW1QN07_9ACTN</name>
<evidence type="ECO:0000313" key="2">
    <source>
        <dbReference type="EMBL" id="MFC6149570.1"/>
    </source>
</evidence>
<keyword evidence="3" id="KW-1185">Reference proteome</keyword>
<feature type="compositionally biased region" description="Polar residues" evidence="1">
    <location>
        <begin position="48"/>
        <end position="58"/>
    </location>
</feature>
<comment type="caution">
    <text evidence="2">The sequence shown here is derived from an EMBL/GenBank/DDBJ whole genome shotgun (WGS) entry which is preliminary data.</text>
</comment>
<evidence type="ECO:0000313" key="3">
    <source>
        <dbReference type="Proteomes" id="UP001596097"/>
    </source>
</evidence>
<reference evidence="3" key="1">
    <citation type="journal article" date="2019" name="Int. J. Syst. Evol. Microbiol.">
        <title>The Global Catalogue of Microorganisms (GCM) 10K type strain sequencing project: providing services to taxonomists for standard genome sequencing and annotation.</title>
        <authorList>
            <consortium name="The Broad Institute Genomics Platform"/>
            <consortium name="The Broad Institute Genome Sequencing Center for Infectious Disease"/>
            <person name="Wu L."/>
            <person name="Ma J."/>
        </authorList>
    </citation>
    <scope>NUCLEOTIDE SEQUENCE [LARGE SCALE GENOMIC DNA]</scope>
    <source>
        <strain evidence="3">CGMCC 4.7198</strain>
    </source>
</reference>